<feature type="compositionally biased region" description="Basic and acidic residues" evidence="1">
    <location>
        <begin position="149"/>
        <end position="162"/>
    </location>
</feature>
<name>A0A7S4M594_9EUKA</name>
<evidence type="ECO:0000313" key="2">
    <source>
        <dbReference type="EMBL" id="CAE2201613.1"/>
    </source>
</evidence>
<feature type="compositionally biased region" description="Low complexity" evidence="1">
    <location>
        <begin position="73"/>
        <end position="92"/>
    </location>
</feature>
<organism evidence="2">
    <name type="scientific">Vannella robusta</name>
    <dbReference type="NCBI Taxonomy" id="1487602"/>
    <lineage>
        <taxon>Eukaryota</taxon>
        <taxon>Amoebozoa</taxon>
        <taxon>Discosea</taxon>
        <taxon>Flabellinia</taxon>
        <taxon>Vannellidae</taxon>
        <taxon>Vannella</taxon>
    </lineage>
</organism>
<dbReference type="EMBL" id="HBKP01001984">
    <property type="protein sequence ID" value="CAE2201613.1"/>
    <property type="molecule type" value="Transcribed_RNA"/>
</dbReference>
<dbReference type="AlphaFoldDB" id="A0A7S4M594"/>
<feature type="region of interest" description="Disordered" evidence="1">
    <location>
        <begin position="69"/>
        <end position="162"/>
    </location>
</feature>
<protein>
    <submittedName>
        <fullName evidence="2">Uncharacterized protein</fullName>
    </submittedName>
</protein>
<accession>A0A7S4M594</accession>
<gene>
    <name evidence="2" type="ORF">VSP0166_LOCUS1441</name>
</gene>
<proteinExistence type="predicted"/>
<reference evidence="2" key="1">
    <citation type="submission" date="2021-01" db="EMBL/GenBank/DDBJ databases">
        <authorList>
            <person name="Corre E."/>
            <person name="Pelletier E."/>
            <person name="Niang G."/>
            <person name="Scheremetjew M."/>
            <person name="Finn R."/>
            <person name="Kale V."/>
            <person name="Holt S."/>
            <person name="Cochrane G."/>
            <person name="Meng A."/>
            <person name="Brown T."/>
            <person name="Cohen L."/>
        </authorList>
    </citation>
    <scope>NUCLEOTIDE SEQUENCE</scope>
    <source>
        <strain evidence="2">DIVA3 518/3/11/1/6</strain>
    </source>
</reference>
<evidence type="ECO:0000256" key="1">
    <source>
        <dbReference type="SAM" id="MobiDB-lite"/>
    </source>
</evidence>
<sequence length="162" mass="18100">MGHESSDVTLTYCLSKSTMVISPPSAQMKNEIESFLSDYLEAEFTIKNETDKFQIRSLAETQFPDSFFYIQTNKSGNSRSGSRNPGNKRSGNTNLERTHLGTTDLEIAGPETTNPWNNGPGKTKARNNKQAKPKTSRNSLPKKQFRKPTKGEKNEQPKGQKA</sequence>
<feature type="compositionally biased region" description="Basic residues" evidence="1">
    <location>
        <begin position="123"/>
        <end position="135"/>
    </location>
</feature>